<comment type="caution">
    <text evidence="2">The sequence shown here is derived from an EMBL/GenBank/DDBJ whole genome shotgun (WGS) entry which is preliminary data.</text>
</comment>
<accession>A0ABR8ES06</accession>
<evidence type="ECO:0000259" key="1">
    <source>
        <dbReference type="SMART" id="SM00382"/>
    </source>
</evidence>
<dbReference type="RefSeq" id="WP_190895613.1">
    <property type="nucleotide sequence ID" value="NZ_JACJTE010000005.1"/>
</dbReference>
<dbReference type="InterPro" id="IPR003593">
    <property type="entry name" value="AAA+_ATPase"/>
</dbReference>
<dbReference type="PANTHER" id="PTHR42759">
    <property type="entry name" value="MOXR FAMILY PROTEIN"/>
    <property type="match status" value="1"/>
</dbReference>
<keyword evidence="3" id="KW-1185">Reference proteome</keyword>
<evidence type="ECO:0000313" key="2">
    <source>
        <dbReference type="EMBL" id="MBD2560314.1"/>
    </source>
</evidence>
<evidence type="ECO:0000313" key="3">
    <source>
        <dbReference type="Proteomes" id="UP000604661"/>
    </source>
</evidence>
<sequence>MVKAVGRQLLEYTGKIQPQLGERGANGQLLYPYLPNPELVEAVNLAIYLERPLLLKGEPGCGKTQLASAVAYELGLNLEAWYVKSTSRAKDGLYNYDAVGRLRDAQLAASGRLTEEQIQRIDDPITYVRWGPLGRAFQQENRTVALIDEIDKADIDFPNDLLLELDQKRFSIEETGQEIEAKAAPIVLITSNDEKDLPDAFLRRCLFHYVEFPSPEKLIQIMNTLFPTASEVLINQAVKRFLELREDMGKTKGEAGKKVSTSELIDWFRVLQRYPQDEVMKKLNGKIPYAGVLLKSWDDHIRYLKQSRGRE</sequence>
<protein>
    <submittedName>
        <fullName evidence="2">MoxR family ATPase</fullName>
    </submittedName>
</protein>
<proteinExistence type="predicted"/>
<name>A0ABR8ES06_NOSLI</name>
<reference evidence="2 3" key="1">
    <citation type="journal article" date="2020" name="ISME J.">
        <title>Comparative genomics reveals insights into cyanobacterial evolution and habitat adaptation.</title>
        <authorList>
            <person name="Chen M.Y."/>
            <person name="Teng W.K."/>
            <person name="Zhao L."/>
            <person name="Hu C.X."/>
            <person name="Zhou Y.K."/>
            <person name="Han B.P."/>
            <person name="Song L.R."/>
            <person name="Shu W.S."/>
        </authorList>
    </citation>
    <scope>NUCLEOTIDE SEQUENCE [LARGE SCALE GENOMIC DNA]</scope>
    <source>
        <strain evidence="2 3">FACHB-391</strain>
    </source>
</reference>
<dbReference type="Proteomes" id="UP000604661">
    <property type="component" value="Unassembled WGS sequence"/>
</dbReference>
<dbReference type="SMART" id="SM00382">
    <property type="entry name" value="AAA"/>
    <property type="match status" value="1"/>
</dbReference>
<organism evidence="2 3">
    <name type="scientific">Nostoc linckia FACHB-391</name>
    <dbReference type="NCBI Taxonomy" id="2692906"/>
    <lineage>
        <taxon>Bacteria</taxon>
        <taxon>Bacillati</taxon>
        <taxon>Cyanobacteriota</taxon>
        <taxon>Cyanophyceae</taxon>
        <taxon>Nostocales</taxon>
        <taxon>Nostocaceae</taxon>
        <taxon>Nostoc</taxon>
    </lineage>
</organism>
<dbReference type="Pfam" id="PF07728">
    <property type="entry name" value="AAA_5"/>
    <property type="match status" value="1"/>
</dbReference>
<dbReference type="SUPFAM" id="SSF52540">
    <property type="entry name" value="P-loop containing nucleoside triphosphate hydrolases"/>
    <property type="match status" value="1"/>
</dbReference>
<dbReference type="Gene3D" id="3.40.50.300">
    <property type="entry name" value="P-loop containing nucleotide triphosphate hydrolases"/>
    <property type="match status" value="1"/>
</dbReference>
<dbReference type="PANTHER" id="PTHR42759:SF1">
    <property type="entry name" value="MAGNESIUM-CHELATASE SUBUNIT CHLD"/>
    <property type="match status" value="1"/>
</dbReference>
<dbReference type="InterPro" id="IPR027417">
    <property type="entry name" value="P-loop_NTPase"/>
</dbReference>
<dbReference type="InterPro" id="IPR011704">
    <property type="entry name" value="ATPase_dyneun-rel_AAA"/>
</dbReference>
<dbReference type="CDD" id="cd00009">
    <property type="entry name" value="AAA"/>
    <property type="match status" value="1"/>
</dbReference>
<feature type="domain" description="AAA+ ATPase" evidence="1">
    <location>
        <begin position="49"/>
        <end position="216"/>
    </location>
</feature>
<gene>
    <name evidence="2" type="ORF">H6G95_06705</name>
</gene>
<dbReference type="InterPro" id="IPR050764">
    <property type="entry name" value="CbbQ/NirQ/NorQ/GpvN"/>
</dbReference>
<dbReference type="EMBL" id="JACJTE010000005">
    <property type="protein sequence ID" value="MBD2560314.1"/>
    <property type="molecule type" value="Genomic_DNA"/>
</dbReference>